<accession>A0A3M8AIM4</accession>
<proteinExistence type="predicted"/>
<keyword evidence="3" id="KW-1185">Reference proteome</keyword>
<reference evidence="2 3" key="1">
    <citation type="submission" date="2018-10" db="EMBL/GenBank/DDBJ databases">
        <title>Isolation, diversity and antibacterial activity of antinobacteria from the wheat rhizosphere soil.</title>
        <authorList>
            <person name="Sun T."/>
        </authorList>
    </citation>
    <scope>NUCLEOTIDE SEQUENCE [LARGE SCALE GENOMIC DNA]</scope>
    <source>
        <strain evidence="2 3">SJ-23</strain>
    </source>
</reference>
<evidence type="ECO:0000313" key="2">
    <source>
        <dbReference type="EMBL" id="RNB51028.1"/>
    </source>
</evidence>
<comment type="caution">
    <text evidence="2">The sequence shown here is derived from an EMBL/GenBank/DDBJ whole genome shotgun (WGS) entry which is preliminary data.</text>
</comment>
<sequence>MSRILARRSEGTATLAGAVVAPAPADAPTGAQAAGAVGAEGQPVAAVPPTDAA</sequence>
<dbReference type="Proteomes" id="UP000275048">
    <property type="component" value="Unassembled WGS sequence"/>
</dbReference>
<evidence type="ECO:0000256" key="1">
    <source>
        <dbReference type="SAM" id="MobiDB-lite"/>
    </source>
</evidence>
<organism evidence="2 3">
    <name type="scientific">Agromyces tardus</name>
    <dbReference type="NCBI Taxonomy" id="2583849"/>
    <lineage>
        <taxon>Bacteria</taxon>
        <taxon>Bacillati</taxon>
        <taxon>Actinomycetota</taxon>
        <taxon>Actinomycetes</taxon>
        <taxon>Micrococcales</taxon>
        <taxon>Microbacteriaceae</taxon>
        <taxon>Agromyces</taxon>
    </lineage>
</organism>
<dbReference type="EMBL" id="RHHB01000005">
    <property type="protein sequence ID" value="RNB51028.1"/>
    <property type="molecule type" value="Genomic_DNA"/>
</dbReference>
<feature type="region of interest" description="Disordered" evidence="1">
    <location>
        <begin position="24"/>
        <end position="53"/>
    </location>
</feature>
<feature type="non-terminal residue" evidence="2">
    <location>
        <position position="53"/>
    </location>
</feature>
<dbReference type="AlphaFoldDB" id="A0A3M8AIM4"/>
<gene>
    <name evidence="2" type="ORF">EDM22_04830</name>
</gene>
<protein>
    <submittedName>
        <fullName evidence="2">DUF4349 domain-containing protein</fullName>
    </submittedName>
</protein>
<name>A0A3M8AIM4_9MICO</name>
<evidence type="ECO:0000313" key="3">
    <source>
        <dbReference type="Proteomes" id="UP000275048"/>
    </source>
</evidence>